<organism evidence="1 2">
    <name type="scientific">Cylicostephanus goldi</name>
    <name type="common">Nematode worm</name>
    <dbReference type="NCBI Taxonomy" id="71465"/>
    <lineage>
        <taxon>Eukaryota</taxon>
        <taxon>Metazoa</taxon>
        <taxon>Ecdysozoa</taxon>
        <taxon>Nematoda</taxon>
        <taxon>Chromadorea</taxon>
        <taxon>Rhabditida</taxon>
        <taxon>Rhabditina</taxon>
        <taxon>Rhabditomorpha</taxon>
        <taxon>Strongyloidea</taxon>
        <taxon>Strongylidae</taxon>
        <taxon>Cylicostephanus</taxon>
    </lineage>
</organism>
<reference evidence="1 2" key="1">
    <citation type="submission" date="2018-11" db="EMBL/GenBank/DDBJ databases">
        <authorList>
            <consortium name="Pathogen Informatics"/>
        </authorList>
    </citation>
    <scope>NUCLEOTIDE SEQUENCE [LARGE SCALE GENOMIC DNA]</scope>
</reference>
<dbReference type="OrthoDB" id="20828at2759"/>
<dbReference type="AlphaFoldDB" id="A0A3P6SW54"/>
<evidence type="ECO:0000313" key="2">
    <source>
        <dbReference type="Proteomes" id="UP000271889"/>
    </source>
</evidence>
<name>A0A3P6SW54_CYLGO</name>
<keyword evidence="2" id="KW-1185">Reference proteome</keyword>
<dbReference type="Proteomes" id="UP000271889">
    <property type="component" value="Unassembled WGS sequence"/>
</dbReference>
<gene>
    <name evidence="1" type="ORF">CGOC_LOCUS4097</name>
</gene>
<accession>A0A3P6SW54</accession>
<dbReference type="EMBL" id="UYRV01010885">
    <property type="protein sequence ID" value="VDK57751.1"/>
    <property type="molecule type" value="Genomic_DNA"/>
</dbReference>
<protein>
    <submittedName>
        <fullName evidence="1">Uncharacterized protein</fullName>
    </submittedName>
</protein>
<proteinExistence type="predicted"/>
<evidence type="ECO:0000313" key="1">
    <source>
        <dbReference type="EMBL" id="VDK57751.1"/>
    </source>
</evidence>
<sequence>MYELIEPIIRDHEFPKTAWGRAIAAFVYHSKKDLEDSQLTDVKLLGTRDELLRILKRGSSACHGERVYDKDFYKDALDKSLRFFSCHEYKERLVSFGHLSNRYSFVINSFIAAKDCMRDHDRLVELATFCGHISAQIPALADEWIAAVKALCCISTNEPLGYGKLLECINVNDSSTHYPIATFVMLLAAKYAFSASELITELLNSAFPVIKEGQSLAIDESVAHNRSEYEPRLCLTLIILAQIVCGTDEPFCMLEDNVGAAPKLKLLTNCADEIMLSMMHWYV</sequence>